<dbReference type="GO" id="GO:0050660">
    <property type="term" value="F:flavin adenine dinucleotide binding"/>
    <property type="evidence" value="ECO:0007669"/>
    <property type="project" value="InterPro"/>
</dbReference>
<dbReference type="InterPro" id="IPR012132">
    <property type="entry name" value="GMC_OxRdtase"/>
</dbReference>
<dbReference type="PANTHER" id="PTHR11552">
    <property type="entry name" value="GLUCOSE-METHANOL-CHOLINE GMC OXIDOREDUCTASE"/>
    <property type="match status" value="1"/>
</dbReference>
<dbReference type="PANTHER" id="PTHR11552:SF147">
    <property type="entry name" value="CHOLINE DEHYDROGENASE, MITOCHONDRIAL"/>
    <property type="match status" value="1"/>
</dbReference>
<accession>A0A653BFT6</accession>
<keyword evidence="2" id="KW-0732">Signal</keyword>
<feature type="non-terminal residue" evidence="3">
    <location>
        <position position="1"/>
    </location>
</feature>
<dbReference type="Proteomes" id="UP000410492">
    <property type="component" value="Unassembled WGS sequence"/>
</dbReference>
<gene>
    <name evidence="3" type="ORF">CALMAC_LOCUS628</name>
</gene>
<keyword evidence="4" id="KW-1185">Reference proteome</keyword>
<evidence type="ECO:0000313" key="3">
    <source>
        <dbReference type="EMBL" id="VEN34428.1"/>
    </source>
</evidence>
<protein>
    <submittedName>
        <fullName evidence="3">Uncharacterized protein</fullName>
    </submittedName>
</protein>
<evidence type="ECO:0000256" key="1">
    <source>
        <dbReference type="ARBA" id="ARBA00010790"/>
    </source>
</evidence>
<dbReference type="InterPro" id="IPR036188">
    <property type="entry name" value="FAD/NAD-bd_sf"/>
</dbReference>
<dbReference type="AlphaFoldDB" id="A0A653BFT6"/>
<feature type="chain" id="PRO_5025009709" evidence="2">
    <location>
        <begin position="18"/>
        <end position="146"/>
    </location>
</feature>
<evidence type="ECO:0000313" key="4">
    <source>
        <dbReference type="Proteomes" id="UP000410492"/>
    </source>
</evidence>
<dbReference type="OrthoDB" id="269227at2759"/>
<dbReference type="Pfam" id="PF05834">
    <property type="entry name" value="Lycopene_cycl"/>
    <property type="match status" value="1"/>
</dbReference>
<name>A0A653BFT6_CALMS</name>
<dbReference type="GO" id="GO:0016491">
    <property type="term" value="F:oxidoreductase activity"/>
    <property type="evidence" value="ECO:0007669"/>
    <property type="project" value="TreeGrafter"/>
</dbReference>
<evidence type="ECO:0000256" key="2">
    <source>
        <dbReference type="SAM" id="SignalP"/>
    </source>
</evidence>
<reference evidence="3 4" key="1">
    <citation type="submission" date="2019-01" db="EMBL/GenBank/DDBJ databases">
        <authorList>
            <person name="Sayadi A."/>
        </authorList>
    </citation>
    <scope>NUCLEOTIDE SEQUENCE [LARGE SCALE GENOMIC DNA]</scope>
</reference>
<dbReference type="Gene3D" id="3.50.50.60">
    <property type="entry name" value="FAD/NAD(P)-binding domain"/>
    <property type="match status" value="1"/>
</dbReference>
<feature type="signal peptide" evidence="2">
    <location>
        <begin position="1"/>
        <end position="17"/>
    </location>
</feature>
<dbReference type="EMBL" id="CAACVG010000686">
    <property type="protein sequence ID" value="VEN34428.1"/>
    <property type="molecule type" value="Genomic_DNA"/>
</dbReference>
<comment type="similarity">
    <text evidence="1">Belongs to the GMC oxidoreductase family.</text>
</comment>
<dbReference type="SUPFAM" id="SSF51905">
    <property type="entry name" value="FAD/NAD(P)-binding domain"/>
    <property type="match status" value="1"/>
</dbReference>
<proteinExistence type="inferred from homology"/>
<sequence length="146" mass="16113">FQIALLTFFLQAPHVEGVAPLDEGVKNITFDVIHSFRTFMEQIPYALINASADFQNAFPMYPITDLPYPDDYFDFIIAGAGPSGCVLANRLTQHKDINVLLLEAGEEPSILVEQPTLAMAVTVTKYSWTYKPEPQREVCTGKSGGG</sequence>
<dbReference type="Gene3D" id="3.30.560.10">
    <property type="entry name" value="Glucose Oxidase, domain 3"/>
    <property type="match status" value="1"/>
</dbReference>
<feature type="non-terminal residue" evidence="3">
    <location>
        <position position="146"/>
    </location>
</feature>
<organism evidence="3 4">
    <name type="scientific">Callosobruchus maculatus</name>
    <name type="common">Southern cowpea weevil</name>
    <name type="synonym">Pulse bruchid</name>
    <dbReference type="NCBI Taxonomy" id="64391"/>
    <lineage>
        <taxon>Eukaryota</taxon>
        <taxon>Metazoa</taxon>
        <taxon>Ecdysozoa</taxon>
        <taxon>Arthropoda</taxon>
        <taxon>Hexapoda</taxon>
        <taxon>Insecta</taxon>
        <taxon>Pterygota</taxon>
        <taxon>Neoptera</taxon>
        <taxon>Endopterygota</taxon>
        <taxon>Coleoptera</taxon>
        <taxon>Polyphaga</taxon>
        <taxon>Cucujiformia</taxon>
        <taxon>Chrysomeloidea</taxon>
        <taxon>Chrysomelidae</taxon>
        <taxon>Bruchinae</taxon>
        <taxon>Bruchini</taxon>
        <taxon>Callosobruchus</taxon>
    </lineage>
</organism>